<dbReference type="STRING" id="740709.A10D4_04150"/>
<sequence length="133" mass="15664">MRKFQIMKFITKSQHLPISAFILLFSTSIIAENSSVDPDYHYKLAKQAYHQQDCISTIHYLEEYLKKATPSPYRMDSIERVMLWCHRYISSTKNSENLWNIYGIIAKKSNKSIQEVVNDGEQMSLREKPELDK</sequence>
<reference evidence="2 3" key="1">
    <citation type="journal article" date="2012" name="J. Bacteriol.">
        <title>Genome Sequence of Idiomarina xiamenensis Type Strain 10-D-4.</title>
        <authorList>
            <person name="Lai Q."/>
            <person name="Wang L."/>
            <person name="Wang W."/>
            <person name="Shao Z."/>
        </authorList>
    </citation>
    <scope>NUCLEOTIDE SEQUENCE [LARGE SCALE GENOMIC DNA]</scope>
    <source>
        <strain evidence="2 3">10-D-4</strain>
    </source>
</reference>
<dbReference type="OrthoDB" id="9992795at2"/>
<dbReference type="PATRIC" id="fig|740709.3.peg.839"/>
<dbReference type="AlphaFoldDB" id="K2KQP9"/>
<comment type="caution">
    <text evidence="2">The sequence shown here is derived from an EMBL/GenBank/DDBJ whole genome shotgun (WGS) entry which is preliminary data.</text>
</comment>
<feature type="signal peptide" evidence="1">
    <location>
        <begin position="1"/>
        <end position="31"/>
    </location>
</feature>
<accession>K2KQP9</accession>
<proteinExistence type="predicted"/>
<gene>
    <name evidence="2" type="ORF">A10D4_04150</name>
</gene>
<evidence type="ECO:0000313" key="2">
    <source>
        <dbReference type="EMBL" id="EKE84774.1"/>
    </source>
</evidence>
<keyword evidence="1" id="KW-0732">Signal</keyword>
<dbReference type="RefSeq" id="WP_008487926.1">
    <property type="nucleotide sequence ID" value="NZ_AMRG01000004.1"/>
</dbReference>
<name>K2KQP9_9GAMM</name>
<dbReference type="Proteomes" id="UP000014115">
    <property type="component" value="Unassembled WGS sequence"/>
</dbReference>
<evidence type="ECO:0000313" key="3">
    <source>
        <dbReference type="Proteomes" id="UP000014115"/>
    </source>
</evidence>
<keyword evidence="3" id="KW-1185">Reference proteome</keyword>
<feature type="chain" id="PRO_5003860081" evidence="1">
    <location>
        <begin position="32"/>
        <end position="133"/>
    </location>
</feature>
<evidence type="ECO:0000256" key="1">
    <source>
        <dbReference type="SAM" id="SignalP"/>
    </source>
</evidence>
<organism evidence="2 3">
    <name type="scientific">Idiomarina xiamenensis 10-D-4</name>
    <dbReference type="NCBI Taxonomy" id="740709"/>
    <lineage>
        <taxon>Bacteria</taxon>
        <taxon>Pseudomonadati</taxon>
        <taxon>Pseudomonadota</taxon>
        <taxon>Gammaproteobacteria</taxon>
        <taxon>Alteromonadales</taxon>
        <taxon>Idiomarinaceae</taxon>
        <taxon>Idiomarina</taxon>
    </lineage>
</organism>
<protein>
    <submittedName>
        <fullName evidence="2">Uncharacterized protein</fullName>
    </submittedName>
</protein>
<dbReference type="EMBL" id="AMRG01000004">
    <property type="protein sequence ID" value="EKE84774.1"/>
    <property type="molecule type" value="Genomic_DNA"/>
</dbReference>